<dbReference type="Proteomes" id="UP001153618">
    <property type="component" value="Unassembled WGS sequence"/>
</dbReference>
<comment type="caution">
    <text evidence="1">The sequence shown here is derived from an EMBL/GenBank/DDBJ whole genome shotgun (WGS) entry which is preliminary data.</text>
</comment>
<organism evidence="1 2">
    <name type="scientific">Penicillium olsonii</name>
    <dbReference type="NCBI Taxonomy" id="99116"/>
    <lineage>
        <taxon>Eukaryota</taxon>
        <taxon>Fungi</taxon>
        <taxon>Dikarya</taxon>
        <taxon>Ascomycota</taxon>
        <taxon>Pezizomycotina</taxon>
        <taxon>Eurotiomycetes</taxon>
        <taxon>Eurotiomycetidae</taxon>
        <taxon>Eurotiales</taxon>
        <taxon>Aspergillaceae</taxon>
        <taxon>Penicillium</taxon>
    </lineage>
</organism>
<gene>
    <name evidence="1" type="ORF">POLS_LOCUS9820</name>
</gene>
<dbReference type="AlphaFoldDB" id="A0A9W4IKK9"/>
<accession>A0A9W4IKK9</accession>
<evidence type="ECO:0000313" key="1">
    <source>
        <dbReference type="EMBL" id="CAG8296908.1"/>
    </source>
</evidence>
<dbReference type="OrthoDB" id="76567at2759"/>
<evidence type="ECO:0000313" key="2">
    <source>
        <dbReference type="Proteomes" id="UP001153618"/>
    </source>
</evidence>
<name>A0A9W4IKK9_PENOL</name>
<sequence length="277" mass="31691">MTGHEDCDELDDLGRGFLQSLHPVIETYTVDSESQFLNIVTSKSQADDTPSNVLLFHTSEEIIHNILDFKNSFWKYLSAVDLNGKLILTKMPTIPHGTLGGELDNIICEVLRPMGLNRALKTYPETRVHGDGERRYKFPDFGWGPKRRPRDQPDEPSVVLETAYTENDIKLQPDIRFWLTPDNGNANVCLTAKIDKENSEIRLEQWHRFHGRIRRKQVISITIDSNNELAVSGDNPLNISFSDLFRREPSRPGETSVSIPDNELTELARTVWDNYDI</sequence>
<keyword evidence="2" id="KW-1185">Reference proteome</keyword>
<proteinExistence type="predicted"/>
<protein>
    <submittedName>
        <fullName evidence="1">Uncharacterized protein</fullName>
    </submittedName>
</protein>
<reference evidence="1" key="1">
    <citation type="submission" date="2021-07" db="EMBL/GenBank/DDBJ databases">
        <authorList>
            <person name="Branca A.L. A."/>
        </authorList>
    </citation>
    <scope>NUCLEOTIDE SEQUENCE</scope>
</reference>
<dbReference type="EMBL" id="CAJVOS010000104">
    <property type="protein sequence ID" value="CAG8296908.1"/>
    <property type="molecule type" value="Genomic_DNA"/>
</dbReference>